<keyword evidence="4" id="KW-1185">Reference proteome</keyword>
<dbReference type="Proteomes" id="UP000294927">
    <property type="component" value="Unassembled WGS sequence"/>
</dbReference>
<gene>
    <name evidence="3" type="ORF">CLV71_109126</name>
</gene>
<dbReference type="AlphaFoldDB" id="A0A4V3FSL9"/>
<evidence type="ECO:0000259" key="2">
    <source>
        <dbReference type="Pfam" id="PF19956"/>
    </source>
</evidence>
<sequence>MVKVLSPVPSPRPNRFRDHGKNTMSHDPGAGNAPTGVPDDRLMNDVHRTIFAVDMRGFGGMNRTRANFVAIREGMYDCVRASFERAGVCWSDCYHETVGDGMLVLVPPSVAKKVVASSVIHALTETVHAHNETHEAKEQLAFRVGLHAGEVTYDRRGVTGPAIIHVHRLLAAEPLKEAHADSPSTLAVITSDWFYQDVVYHHPDCAPEAYRRIEVNVKETSGTGWIRLPGDDRPAQVVPTEDGDPLVVLPRTSPVFFQVVDALEQIPCMRDEHLRQLVFDQLSYAGMIRYAPTRRAHLTSMLRTCTAVENGLVELVTTISNLEPPDSLPMRGLLNLLT</sequence>
<dbReference type="EMBL" id="SOCP01000009">
    <property type="protein sequence ID" value="TDV47891.1"/>
    <property type="molecule type" value="Genomic_DNA"/>
</dbReference>
<name>A0A4V3FSL9_9PSEU</name>
<evidence type="ECO:0000313" key="4">
    <source>
        <dbReference type="Proteomes" id="UP000294927"/>
    </source>
</evidence>
<dbReference type="InterPro" id="IPR045431">
    <property type="entry name" value="EAD2"/>
</dbReference>
<feature type="region of interest" description="Disordered" evidence="1">
    <location>
        <begin position="1"/>
        <end position="40"/>
    </location>
</feature>
<feature type="domain" description="Effector-associated" evidence="2">
    <location>
        <begin position="260"/>
        <end position="336"/>
    </location>
</feature>
<protein>
    <recommendedName>
        <fullName evidence="2">Effector-associated domain-containing protein</fullName>
    </recommendedName>
</protein>
<evidence type="ECO:0000256" key="1">
    <source>
        <dbReference type="SAM" id="MobiDB-lite"/>
    </source>
</evidence>
<organism evidence="3 4">
    <name type="scientific">Actinophytocola oryzae</name>
    <dbReference type="NCBI Taxonomy" id="502181"/>
    <lineage>
        <taxon>Bacteria</taxon>
        <taxon>Bacillati</taxon>
        <taxon>Actinomycetota</taxon>
        <taxon>Actinomycetes</taxon>
        <taxon>Pseudonocardiales</taxon>
        <taxon>Pseudonocardiaceae</taxon>
    </lineage>
</organism>
<dbReference type="InterPro" id="IPR029787">
    <property type="entry name" value="Nucleotide_cyclase"/>
</dbReference>
<accession>A0A4V3FSL9</accession>
<proteinExistence type="predicted"/>
<comment type="caution">
    <text evidence="3">The sequence shown here is derived from an EMBL/GenBank/DDBJ whole genome shotgun (WGS) entry which is preliminary data.</text>
</comment>
<dbReference type="SUPFAM" id="SSF55073">
    <property type="entry name" value="Nucleotide cyclase"/>
    <property type="match status" value="1"/>
</dbReference>
<evidence type="ECO:0000313" key="3">
    <source>
        <dbReference type="EMBL" id="TDV47891.1"/>
    </source>
</evidence>
<reference evidence="3 4" key="1">
    <citation type="submission" date="2019-03" db="EMBL/GenBank/DDBJ databases">
        <title>Genomic Encyclopedia of Archaeal and Bacterial Type Strains, Phase II (KMG-II): from individual species to whole genera.</title>
        <authorList>
            <person name="Goeker M."/>
        </authorList>
    </citation>
    <scope>NUCLEOTIDE SEQUENCE [LARGE SCALE GENOMIC DNA]</scope>
    <source>
        <strain evidence="3 4">DSM 45499</strain>
    </source>
</reference>
<dbReference type="Gene3D" id="3.30.70.1230">
    <property type="entry name" value="Nucleotide cyclase"/>
    <property type="match status" value="1"/>
</dbReference>
<dbReference type="Pfam" id="PF19956">
    <property type="entry name" value="EAD2"/>
    <property type="match status" value="1"/>
</dbReference>